<name>A0A8S1VZJ6_PAROT</name>
<evidence type="ECO:0000313" key="2">
    <source>
        <dbReference type="Proteomes" id="UP000683925"/>
    </source>
</evidence>
<reference evidence="1" key="1">
    <citation type="submission" date="2021-01" db="EMBL/GenBank/DDBJ databases">
        <authorList>
            <consortium name="Genoscope - CEA"/>
            <person name="William W."/>
        </authorList>
    </citation>
    <scope>NUCLEOTIDE SEQUENCE</scope>
</reference>
<evidence type="ECO:0000313" key="1">
    <source>
        <dbReference type="EMBL" id="CAD8179616.1"/>
    </source>
</evidence>
<protein>
    <submittedName>
        <fullName evidence="1">Uncharacterized protein</fullName>
    </submittedName>
</protein>
<proteinExistence type="predicted"/>
<dbReference type="Proteomes" id="UP000683925">
    <property type="component" value="Unassembled WGS sequence"/>
</dbReference>
<comment type="caution">
    <text evidence="1">The sequence shown here is derived from an EMBL/GenBank/DDBJ whole genome shotgun (WGS) entry which is preliminary data.</text>
</comment>
<keyword evidence="2" id="KW-1185">Reference proteome</keyword>
<organism evidence="1 2">
    <name type="scientific">Paramecium octaurelia</name>
    <dbReference type="NCBI Taxonomy" id="43137"/>
    <lineage>
        <taxon>Eukaryota</taxon>
        <taxon>Sar</taxon>
        <taxon>Alveolata</taxon>
        <taxon>Ciliophora</taxon>
        <taxon>Intramacronucleata</taxon>
        <taxon>Oligohymenophorea</taxon>
        <taxon>Peniculida</taxon>
        <taxon>Parameciidae</taxon>
        <taxon>Paramecium</taxon>
    </lineage>
</organism>
<sequence>MAYYNLQFYYHQNPSNKNKRSWNHKLGTTLFVTNILVHLLNGSKDQLEILNLNEPEFKFSILQELNSNRRASEFGFAVQVQIDQKQIIIETSKEQEIDNCPTLKLEQTSDILKQEIYIIFLCELISQIVQFQEELSRIKSRVNGGE</sequence>
<dbReference type="EMBL" id="CAJJDP010000072">
    <property type="protein sequence ID" value="CAD8179616.1"/>
    <property type="molecule type" value="Genomic_DNA"/>
</dbReference>
<gene>
    <name evidence="1" type="ORF">POCTA_138.1.T0730106</name>
</gene>
<accession>A0A8S1VZJ6</accession>
<dbReference type="AlphaFoldDB" id="A0A8S1VZJ6"/>